<dbReference type="EMBL" id="CP007202">
    <property type="protein sequence ID" value="AJR04297.1"/>
    <property type="molecule type" value="Genomic_DNA"/>
</dbReference>
<dbReference type="OrthoDB" id="750023at2"/>
<protein>
    <submittedName>
        <fullName evidence="3">Uncharacterized protein</fullName>
    </submittedName>
</protein>
<evidence type="ECO:0000313" key="4">
    <source>
        <dbReference type="Proteomes" id="UP000032229"/>
    </source>
</evidence>
<gene>
    <name evidence="3" type="ORF">AW14_12195</name>
</gene>
<evidence type="ECO:0000256" key="2">
    <source>
        <dbReference type="SAM" id="SignalP"/>
    </source>
</evidence>
<feature type="signal peptide" evidence="2">
    <location>
        <begin position="1"/>
        <end position="20"/>
    </location>
</feature>
<dbReference type="KEGG" id="sze:AW14_12195"/>
<dbReference type="PATRIC" id="fig|1454006.5.peg.2420"/>
<reference evidence="3 4" key="1">
    <citation type="submission" date="2014-02" db="EMBL/GenBank/DDBJ databases">
        <authorList>
            <person name="Young C.-C."/>
            <person name="Hameed A."/>
            <person name="Huang H.-C."/>
            <person name="Shahina M."/>
        </authorList>
    </citation>
    <scope>NUCLEOTIDE SEQUENCE [LARGE SCALE GENOMIC DNA]</scope>
    <source>
        <strain evidence="3 4">CC-SAMT-1</strain>
    </source>
</reference>
<keyword evidence="4" id="KW-1185">Reference proteome</keyword>
<keyword evidence="2" id="KW-0732">Signal</keyword>
<organism evidence="3 4">
    <name type="scientific">Siansivirga zeaxanthinifaciens CC-SAMT-1</name>
    <dbReference type="NCBI Taxonomy" id="1454006"/>
    <lineage>
        <taxon>Bacteria</taxon>
        <taxon>Pseudomonadati</taxon>
        <taxon>Bacteroidota</taxon>
        <taxon>Flavobacteriia</taxon>
        <taxon>Flavobacteriales</taxon>
        <taxon>Flavobacteriaceae</taxon>
        <taxon>Siansivirga</taxon>
    </lineage>
</organism>
<feature type="region of interest" description="Disordered" evidence="1">
    <location>
        <begin position="336"/>
        <end position="382"/>
    </location>
</feature>
<accession>A0A0C5WDF8</accession>
<proteinExistence type="predicted"/>
<dbReference type="RefSeq" id="WP_044639010.1">
    <property type="nucleotide sequence ID" value="NZ_CP007202.1"/>
</dbReference>
<name>A0A0C5WDF8_9FLAO</name>
<evidence type="ECO:0000256" key="1">
    <source>
        <dbReference type="SAM" id="MobiDB-lite"/>
    </source>
</evidence>
<feature type="compositionally biased region" description="Polar residues" evidence="1">
    <location>
        <begin position="274"/>
        <end position="303"/>
    </location>
</feature>
<evidence type="ECO:0000313" key="3">
    <source>
        <dbReference type="EMBL" id="AJR04297.1"/>
    </source>
</evidence>
<dbReference type="Proteomes" id="UP000032229">
    <property type="component" value="Chromosome"/>
</dbReference>
<feature type="region of interest" description="Disordered" evidence="1">
    <location>
        <begin position="256"/>
        <end position="303"/>
    </location>
</feature>
<sequence length="382" mass="45196">MKKLILIFAGLILSSFNLNATTTVTSNANTDVSIYNRGYSNAFIFVENGIEFSVFRDGQFDFNLLRNNSRLNVSIGTPNVNISFNSGFDYNAYVQYDEYGAIIQIENTPVFYDYYGRVSQVGNVNINYNNYGYVTRVGGLFVHYNNFNVFSHCTGFINVFNRNYVYRPWHRYYRVPAYDYCVVYNRPYRQHYRPIRYTYVRPFYNNHRPRTAIASRRGDYISRNRNYATVNRSARNITQVNRKASERRYVVDNNTKRYSSNSNDLRRSSDNNRKVISNNRTNNTVINRSTPNRYEVQNNNTRNNEIKRYEENNRFQKPNDNNNRIYTRNNSNTRYTAQVNQRPAERESRQTITRSFQSNQMANKTRGNSSNNIKSDNSNRRH</sequence>
<dbReference type="AlphaFoldDB" id="A0A0C5WDF8"/>
<dbReference type="STRING" id="1454006.AW14_12195"/>
<feature type="compositionally biased region" description="Basic and acidic residues" evidence="1">
    <location>
        <begin position="264"/>
        <end position="273"/>
    </location>
</feature>
<feature type="chain" id="PRO_5002184259" evidence="2">
    <location>
        <begin position="21"/>
        <end position="382"/>
    </location>
</feature>
<dbReference type="HOGENOM" id="CLU_052951_0_0_10"/>
<feature type="compositionally biased region" description="Polar residues" evidence="1">
    <location>
        <begin position="350"/>
        <end position="367"/>
    </location>
</feature>